<dbReference type="KEGG" id="ptm:GSPATT00003819001"/>
<dbReference type="GeneID" id="5044136"/>
<dbReference type="OrthoDB" id="428734at2759"/>
<dbReference type="PANTHER" id="PTHR12121:SF68">
    <property type="entry name" value="CARBON CATABOLITE REPRESSOR PROTEIN 4 HOMOLOG 4-RELATED"/>
    <property type="match status" value="1"/>
</dbReference>
<dbReference type="Proteomes" id="UP000000600">
    <property type="component" value="Unassembled WGS sequence"/>
</dbReference>
<dbReference type="Gene3D" id="3.60.10.10">
    <property type="entry name" value="Endonuclease/exonuclease/phosphatase"/>
    <property type="match status" value="1"/>
</dbReference>
<evidence type="ECO:0000313" key="3">
    <source>
        <dbReference type="Proteomes" id="UP000000600"/>
    </source>
</evidence>
<reference evidence="2 3" key="1">
    <citation type="journal article" date="2006" name="Nature">
        <title>Global trends of whole-genome duplications revealed by the ciliate Paramecium tetraurelia.</title>
        <authorList>
            <consortium name="Genoscope"/>
            <person name="Aury J.-M."/>
            <person name="Jaillon O."/>
            <person name="Duret L."/>
            <person name="Noel B."/>
            <person name="Jubin C."/>
            <person name="Porcel B.M."/>
            <person name="Segurens B."/>
            <person name="Daubin V."/>
            <person name="Anthouard V."/>
            <person name="Aiach N."/>
            <person name="Arnaiz O."/>
            <person name="Billaut A."/>
            <person name="Beisson J."/>
            <person name="Blanc I."/>
            <person name="Bouhouche K."/>
            <person name="Camara F."/>
            <person name="Duharcourt S."/>
            <person name="Guigo R."/>
            <person name="Gogendeau D."/>
            <person name="Katinka M."/>
            <person name="Keller A.-M."/>
            <person name="Kissmehl R."/>
            <person name="Klotz C."/>
            <person name="Koll F."/>
            <person name="Le Moue A."/>
            <person name="Lepere C."/>
            <person name="Malinsky S."/>
            <person name="Nowacki M."/>
            <person name="Nowak J.K."/>
            <person name="Plattner H."/>
            <person name="Poulain J."/>
            <person name="Ruiz F."/>
            <person name="Serrano V."/>
            <person name="Zagulski M."/>
            <person name="Dessen P."/>
            <person name="Betermier M."/>
            <person name="Weissenbach J."/>
            <person name="Scarpelli C."/>
            <person name="Schachter V."/>
            <person name="Sperling L."/>
            <person name="Meyer E."/>
            <person name="Cohen J."/>
            <person name="Wincker P."/>
        </authorList>
    </citation>
    <scope>NUCLEOTIDE SEQUENCE [LARGE SCALE GENOMIC DNA]</scope>
    <source>
        <strain evidence="2 3">Stock d4-2</strain>
    </source>
</reference>
<gene>
    <name evidence="2" type="ORF">GSPATT00003819001</name>
</gene>
<dbReference type="FunFam" id="3.60.10.10:FF:000184">
    <property type="entry name" value="CCR4-NOT transcription complex, subunit 6-like protein"/>
    <property type="match status" value="1"/>
</dbReference>
<organism evidence="2 3">
    <name type="scientific">Paramecium tetraurelia</name>
    <dbReference type="NCBI Taxonomy" id="5888"/>
    <lineage>
        <taxon>Eukaryota</taxon>
        <taxon>Sar</taxon>
        <taxon>Alveolata</taxon>
        <taxon>Ciliophora</taxon>
        <taxon>Intramacronucleata</taxon>
        <taxon>Oligohymenophorea</taxon>
        <taxon>Peniculida</taxon>
        <taxon>Parameciidae</taxon>
        <taxon>Paramecium</taxon>
    </lineage>
</organism>
<sequence>MGQIPQSIQKEPSNIQALKNQYQLEFINFRHTISILSYNILADIYCEQSYFSYADFQNLKFLNRSTKIIDQLKNFNADILCLQEVDNIEFYQDNIKNLQYDICYCQRPQRSDGCLIAFKIEKFKILISQEYSLDQLALDYGLPLQYLRQNVFQIVRLEHLLTKKQFIIGNIHTFWNPNQDDLKFFQIVQLVQFMEAQKESEDQILIFCGDFNSLPKSNPIQYIQKNNPIVERIEMSTNQIKLQNDIFQHYGPPKLNWESAYHPFPTFTNYTNNFKGCIDYIYYHNAKVEKILSIPNQSLLQKEVALPNSNFPSDHVPILAYFDFHC</sequence>
<protein>
    <recommendedName>
        <fullName evidence="1">Endonuclease/exonuclease/phosphatase domain-containing protein</fullName>
    </recommendedName>
</protein>
<dbReference type="InterPro" id="IPR005135">
    <property type="entry name" value="Endo/exonuclease/phosphatase"/>
</dbReference>
<name>A0E6N7_PARTE</name>
<dbReference type="InterPro" id="IPR036691">
    <property type="entry name" value="Endo/exonu/phosph_ase_sf"/>
</dbReference>
<dbReference type="Pfam" id="PF03372">
    <property type="entry name" value="Exo_endo_phos"/>
    <property type="match status" value="1"/>
</dbReference>
<feature type="domain" description="Endonuclease/exonuclease/phosphatase" evidence="1">
    <location>
        <begin position="36"/>
        <end position="315"/>
    </location>
</feature>
<dbReference type="STRING" id="5888.A0E6N7"/>
<dbReference type="SUPFAM" id="SSF56219">
    <property type="entry name" value="DNase I-like"/>
    <property type="match status" value="1"/>
</dbReference>
<evidence type="ECO:0000313" key="2">
    <source>
        <dbReference type="EMBL" id="CAK90954.1"/>
    </source>
</evidence>
<dbReference type="OMA" id="QVYTYVP"/>
<keyword evidence="3" id="KW-1185">Reference proteome</keyword>
<dbReference type="AlphaFoldDB" id="A0E6N7"/>
<evidence type="ECO:0000259" key="1">
    <source>
        <dbReference type="Pfam" id="PF03372"/>
    </source>
</evidence>
<proteinExistence type="predicted"/>
<dbReference type="InterPro" id="IPR050410">
    <property type="entry name" value="CCR4/nocturin_mRNA_transcr"/>
</dbReference>
<dbReference type="FunCoup" id="A0E6N7">
    <property type="interactions" value="592"/>
</dbReference>
<dbReference type="GO" id="GO:0003824">
    <property type="term" value="F:catalytic activity"/>
    <property type="evidence" value="ECO:0007669"/>
    <property type="project" value="InterPro"/>
</dbReference>
<dbReference type="eggNOG" id="KOG0620">
    <property type="taxonomic scope" value="Eukaryota"/>
</dbReference>
<dbReference type="HOGENOM" id="CLU_016428_1_0_1"/>
<dbReference type="EMBL" id="CT868660">
    <property type="protein sequence ID" value="CAK90954.1"/>
    <property type="molecule type" value="Genomic_DNA"/>
</dbReference>
<dbReference type="InParanoid" id="A0E6N7"/>
<accession>A0E6N7</accession>
<dbReference type="GO" id="GO:0003730">
    <property type="term" value="F:mRNA 3'-UTR binding"/>
    <property type="evidence" value="ECO:0000318"/>
    <property type="project" value="GO_Central"/>
</dbReference>
<dbReference type="RefSeq" id="XP_001458351.1">
    <property type="nucleotide sequence ID" value="XM_001458314.1"/>
</dbReference>
<dbReference type="PANTHER" id="PTHR12121">
    <property type="entry name" value="CARBON CATABOLITE REPRESSOR PROTEIN 4"/>
    <property type="match status" value="1"/>
</dbReference>